<evidence type="ECO:0000313" key="6">
    <source>
        <dbReference type="EMBL" id="QDS88467.1"/>
    </source>
</evidence>
<dbReference type="EMBL" id="CP036261">
    <property type="protein sequence ID" value="QDS88467.1"/>
    <property type="molecule type" value="Genomic_DNA"/>
</dbReference>
<evidence type="ECO:0000256" key="3">
    <source>
        <dbReference type="ARBA" id="ARBA00023082"/>
    </source>
</evidence>
<keyword evidence="4" id="KW-0804">Transcription</keyword>
<keyword evidence="3" id="KW-0731">Sigma factor</keyword>
<dbReference type="InterPro" id="IPR007627">
    <property type="entry name" value="RNA_pol_sigma70_r2"/>
</dbReference>
<gene>
    <name evidence="6" type="ORF">EC9_26580</name>
</gene>
<dbReference type="AlphaFoldDB" id="A0A517M0R8"/>
<protein>
    <submittedName>
        <fullName evidence="6">RNA polymerase sigma factor</fullName>
    </submittedName>
</protein>
<dbReference type="InterPro" id="IPR014331">
    <property type="entry name" value="RNA_pol_sigma70_ECF_RHOBA"/>
</dbReference>
<reference evidence="6 7" key="1">
    <citation type="submission" date="2019-02" db="EMBL/GenBank/DDBJ databases">
        <title>Deep-cultivation of Planctomycetes and their phenomic and genomic characterization uncovers novel biology.</title>
        <authorList>
            <person name="Wiegand S."/>
            <person name="Jogler M."/>
            <person name="Boedeker C."/>
            <person name="Pinto D."/>
            <person name="Vollmers J."/>
            <person name="Rivas-Marin E."/>
            <person name="Kohn T."/>
            <person name="Peeters S.H."/>
            <person name="Heuer A."/>
            <person name="Rast P."/>
            <person name="Oberbeckmann S."/>
            <person name="Bunk B."/>
            <person name="Jeske O."/>
            <person name="Meyerdierks A."/>
            <person name="Storesund J.E."/>
            <person name="Kallscheuer N."/>
            <person name="Luecker S."/>
            <person name="Lage O.M."/>
            <person name="Pohl T."/>
            <person name="Merkel B.J."/>
            <person name="Hornburger P."/>
            <person name="Mueller R.-W."/>
            <person name="Bruemmer F."/>
            <person name="Labrenz M."/>
            <person name="Spormann A.M."/>
            <person name="Op den Camp H."/>
            <person name="Overmann J."/>
            <person name="Amann R."/>
            <person name="Jetten M.S.M."/>
            <person name="Mascher T."/>
            <person name="Medema M.H."/>
            <person name="Devos D.P."/>
            <person name="Kaster A.-K."/>
            <person name="Ovreas L."/>
            <person name="Rohde M."/>
            <person name="Galperin M.Y."/>
            <person name="Jogler C."/>
        </authorList>
    </citation>
    <scope>NUCLEOTIDE SEQUENCE [LARGE SCALE GENOMIC DNA]</scope>
    <source>
        <strain evidence="6 7">EC9</strain>
    </source>
</reference>
<comment type="similarity">
    <text evidence="1">Belongs to the sigma-70 factor family. ECF subfamily.</text>
</comment>
<proteinExistence type="inferred from homology"/>
<evidence type="ECO:0000256" key="4">
    <source>
        <dbReference type="ARBA" id="ARBA00023163"/>
    </source>
</evidence>
<evidence type="ECO:0000313" key="7">
    <source>
        <dbReference type="Proteomes" id="UP000319557"/>
    </source>
</evidence>
<sequence length="186" mass="21407">MNLDVTSPCDEQEASRDERFVALVASSQVPLRAFLRTLLRCDADLDDVLQETNMVLWRKRGDYDPTRTFMSWACKIAHLQTLAYWKKHGRQCHQSLSEPLVAEIAAISAQQAEETNEKLALLRSCVQQLNETRRRLLQSRYQKQVSVKQLAEVQGRTAESLAMELFRIRIQLRSCVERKLDAEVAS</sequence>
<dbReference type="OrthoDB" id="6383365at2"/>
<dbReference type="InterPro" id="IPR013325">
    <property type="entry name" value="RNA_pol_sigma_r2"/>
</dbReference>
<accession>A0A517M0R8</accession>
<dbReference type="PANTHER" id="PTHR43133">
    <property type="entry name" value="RNA POLYMERASE ECF-TYPE SIGMA FACTO"/>
    <property type="match status" value="1"/>
</dbReference>
<dbReference type="NCBIfam" id="TIGR02989">
    <property type="entry name" value="Sig-70_gvs1"/>
    <property type="match status" value="1"/>
</dbReference>
<dbReference type="Gene3D" id="1.10.1740.10">
    <property type="match status" value="1"/>
</dbReference>
<evidence type="ECO:0000256" key="2">
    <source>
        <dbReference type="ARBA" id="ARBA00023015"/>
    </source>
</evidence>
<feature type="domain" description="RNA polymerase sigma-70 region 2" evidence="5">
    <location>
        <begin position="24"/>
        <end position="90"/>
    </location>
</feature>
<dbReference type="Proteomes" id="UP000319557">
    <property type="component" value="Chromosome"/>
</dbReference>
<dbReference type="InterPro" id="IPR039425">
    <property type="entry name" value="RNA_pol_sigma-70-like"/>
</dbReference>
<organism evidence="6 7">
    <name type="scientific">Rosistilla ulvae</name>
    <dbReference type="NCBI Taxonomy" id="1930277"/>
    <lineage>
        <taxon>Bacteria</taxon>
        <taxon>Pseudomonadati</taxon>
        <taxon>Planctomycetota</taxon>
        <taxon>Planctomycetia</taxon>
        <taxon>Pirellulales</taxon>
        <taxon>Pirellulaceae</taxon>
        <taxon>Rosistilla</taxon>
    </lineage>
</organism>
<dbReference type="Gene3D" id="1.10.10.10">
    <property type="entry name" value="Winged helix-like DNA-binding domain superfamily/Winged helix DNA-binding domain"/>
    <property type="match status" value="1"/>
</dbReference>
<dbReference type="SUPFAM" id="SSF88946">
    <property type="entry name" value="Sigma2 domain of RNA polymerase sigma factors"/>
    <property type="match status" value="1"/>
</dbReference>
<name>A0A517M0R8_9BACT</name>
<dbReference type="KEGG" id="ruv:EC9_26580"/>
<dbReference type="GO" id="GO:0006352">
    <property type="term" value="P:DNA-templated transcription initiation"/>
    <property type="evidence" value="ECO:0007669"/>
    <property type="project" value="InterPro"/>
</dbReference>
<dbReference type="InterPro" id="IPR014284">
    <property type="entry name" value="RNA_pol_sigma-70_dom"/>
</dbReference>
<dbReference type="Pfam" id="PF04542">
    <property type="entry name" value="Sigma70_r2"/>
    <property type="match status" value="1"/>
</dbReference>
<evidence type="ECO:0000259" key="5">
    <source>
        <dbReference type="Pfam" id="PF04542"/>
    </source>
</evidence>
<dbReference type="PANTHER" id="PTHR43133:SF51">
    <property type="entry name" value="RNA POLYMERASE SIGMA FACTOR"/>
    <property type="match status" value="1"/>
</dbReference>
<dbReference type="InterPro" id="IPR013324">
    <property type="entry name" value="RNA_pol_sigma_r3/r4-like"/>
</dbReference>
<dbReference type="NCBIfam" id="TIGR02937">
    <property type="entry name" value="sigma70-ECF"/>
    <property type="match status" value="1"/>
</dbReference>
<keyword evidence="7" id="KW-1185">Reference proteome</keyword>
<dbReference type="InterPro" id="IPR036388">
    <property type="entry name" value="WH-like_DNA-bd_sf"/>
</dbReference>
<dbReference type="SUPFAM" id="SSF88659">
    <property type="entry name" value="Sigma3 and sigma4 domains of RNA polymerase sigma factors"/>
    <property type="match status" value="1"/>
</dbReference>
<evidence type="ECO:0000256" key="1">
    <source>
        <dbReference type="ARBA" id="ARBA00010641"/>
    </source>
</evidence>
<dbReference type="GO" id="GO:0016987">
    <property type="term" value="F:sigma factor activity"/>
    <property type="evidence" value="ECO:0007669"/>
    <property type="project" value="UniProtKB-KW"/>
</dbReference>
<keyword evidence="2" id="KW-0805">Transcription regulation</keyword>